<dbReference type="InterPro" id="IPR001668">
    <property type="entry name" value="Mob_Pre"/>
</dbReference>
<dbReference type="EMBL" id="MVGC01004685">
    <property type="protein sequence ID" value="RJE16469.1"/>
    <property type="molecule type" value="Genomic_DNA"/>
</dbReference>
<keyword evidence="2" id="KW-1185">Reference proteome</keyword>
<dbReference type="Gene3D" id="3.30.930.30">
    <property type="match status" value="1"/>
</dbReference>
<dbReference type="GO" id="GO:0006310">
    <property type="term" value="P:DNA recombination"/>
    <property type="evidence" value="ECO:0007669"/>
    <property type="project" value="InterPro"/>
</dbReference>
<sequence>MGRDEQNNYFRRALDWLKDRHGAENVLSAVVHRDETTPHMQVLVIPLDARGKLNARELVGGKDKL</sequence>
<accession>A0A3A2YZZ4</accession>
<dbReference type="Pfam" id="PF01076">
    <property type="entry name" value="Mob_Pre"/>
    <property type="match status" value="1"/>
</dbReference>
<reference evidence="2" key="1">
    <citation type="submission" date="2017-02" db="EMBL/GenBank/DDBJ databases">
        <authorList>
            <person name="Tafer H."/>
            <person name="Lopandic K."/>
        </authorList>
    </citation>
    <scope>NUCLEOTIDE SEQUENCE [LARGE SCALE GENOMIC DNA]</scope>
    <source>
        <strain evidence="2">CBS 366.77</strain>
    </source>
</reference>
<evidence type="ECO:0000313" key="2">
    <source>
        <dbReference type="Proteomes" id="UP000266188"/>
    </source>
</evidence>
<dbReference type="OrthoDB" id="5866629at2759"/>
<gene>
    <name evidence="1" type="ORF">PHISCL_11194</name>
</gene>
<organism evidence="1 2">
    <name type="scientific">Aspergillus sclerotialis</name>
    <dbReference type="NCBI Taxonomy" id="2070753"/>
    <lineage>
        <taxon>Eukaryota</taxon>
        <taxon>Fungi</taxon>
        <taxon>Dikarya</taxon>
        <taxon>Ascomycota</taxon>
        <taxon>Pezizomycotina</taxon>
        <taxon>Eurotiomycetes</taxon>
        <taxon>Eurotiomycetidae</taxon>
        <taxon>Eurotiales</taxon>
        <taxon>Aspergillaceae</taxon>
        <taxon>Aspergillus</taxon>
        <taxon>Aspergillus subgen. Polypaecilum</taxon>
    </lineage>
</organism>
<dbReference type="CDD" id="cd17242">
    <property type="entry name" value="MobM_relaxase"/>
    <property type="match status" value="1"/>
</dbReference>
<evidence type="ECO:0008006" key="3">
    <source>
        <dbReference type="Google" id="ProtNLM"/>
    </source>
</evidence>
<evidence type="ECO:0000313" key="1">
    <source>
        <dbReference type="EMBL" id="RJE16469.1"/>
    </source>
</evidence>
<proteinExistence type="predicted"/>
<name>A0A3A2YZZ4_9EURO</name>
<feature type="non-terminal residue" evidence="1">
    <location>
        <position position="65"/>
    </location>
</feature>
<dbReference type="AlphaFoldDB" id="A0A3A2YZZ4"/>
<protein>
    <recommendedName>
        <fullName evidence="3">Plasmid recombination enzyme</fullName>
    </recommendedName>
</protein>
<dbReference type="Proteomes" id="UP000266188">
    <property type="component" value="Unassembled WGS sequence"/>
</dbReference>
<comment type="caution">
    <text evidence="1">The sequence shown here is derived from an EMBL/GenBank/DDBJ whole genome shotgun (WGS) entry which is preliminary data.</text>
</comment>
<dbReference type="GO" id="GO:0003677">
    <property type="term" value="F:DNA binding"/>
    <property type="evidence" value="ECO:0007669"/>
    <property type="project" value="InterPro"/>
</dbReference>